<name>A0A0G4J729_PLABS</name>
<dbReference type="OrthoDB" id="354826at2759"/>
<keyword evidence="9" id="KW-1185">Reference proteome</keyword>
<dbReference type="PROSITE" id="PS00108">
    <property type="entry name" value="PROTEIN_KINASE_ST"/>
    <property type="match status" value="1"/>
</dbReference>
<sequence length="455" mass="50190">MGCCESIEAAPNADHVDHTHFEIFRCIGKGGFGNVYAVQVRLPDTLVPSVTDDGAMQKKTDPEGKRDYVAMKKMAKVALMKSEWHMKVAWLERNVLRAVNSPFVPKLYWAFQDQASLYLVMEFLPGGDLGFYISRQNGLPESTVAFYMAELALGIEELHKRRIVHHDIKPANILLDKDGHSRITDFGIAVFLEQEQELKCKSTAGTPGFMSPEAVKGRSHGVETDFFSFGASLYYCFKGRCPFEDNNEMLAQRAIPQSMSHIPAAARDLILKLLKYDVSDRLVDWDAVKKDPFFSGINWSEIAQRTQPGPITIDKDAASNFPVDVYAMDVLCPDEVVKVDDKHAFDGYEYDYQKVAGASEGDTLVKRLSRAARKSVSVRRKSNKSASPGKGTSIVGRPGGSSIGPPSRRDSKEASNSKGAPPKQDTADNVKGAAGDKNGKLQVSSQQKQDSSNRV</sequence>
<dbReference type="Gene3D" id="3.30.200.20">
    <property type="entry name" value="Phosphorylase Kinase, domain 1"/>
    <property type="match status" value="1"/>
</dbReference>
<gene>
    <name evidence="8" type="ORF">PBRA_009357</name>
</gene>
<keyword evidence="3" id="KW-0547">Nucleotide-binding</keyword>
<dbReference type="STRING" id="37360.A0A0G4J729"/>
<feature type="domain" description="Protein kinase" evidence="7">
    <location>
        <begin position="21"/>
        <end position="294"/>
    </location>
</feature>
<dbReference type="SMART" id="SM00220">
    <property type="entry name" value="S_TKc"/>
    <property type="match status" value="1"/>
</dbReference>
<feature type="compositionally biased region" description="Polar residues" evidence="6">
    <location>
        <begin position="441"/>
        <end position="455"/>
    </location>
</feature>
<dbReference type="InterPro" id="IPR045270">
    <property type="entry name" value="STKc_AGC"/>
</dbReference>
<reference evidence="8 9" key="1">
    <citation type="submission" date="2015-02" db="EMBL/GenBank/DDBJ databases">
        <authorList>
            <person name="Chooi Y.-H."/>
        </authorList>
    </citation>
    <scope>NUCLEOTIDE SEQUENCE [LARGE SCALE GENOMIC DNA]</scope>
    <source>
        <strain evidence="8">E3</strain>
    </source>
</reference>
<evidence type="ECO:0000256" key="3">
    <source>
        <dbReference type="ARBA" id="ARBA00022741"/>
    </source>
</evidence>
<dbReference type="Proteomes" id="UP000039324">
    <property type="component" value="Unassembled WGS sequence"/>
</dbReference>
<dbReference type="SUPFAM" id="SSF56112">
    <property type="entry name" value="Protein kinase-like (PK-like)"/>
    <property type="match status" value="1"/>
</dbReference>
<evidence type="ECO:0000256" key="4">
    <source>
        <dbReference type="ARBA" id="ARBA00022777"/>
    </source>
</evidence>
<keyword evidence="5" id="KW-0067">ATP-binding</keyword>
<proteinExistence type="predicted"/>
<evidence type="ECO:0000256" key="2">
    <source>
        <dbReference type="ARBA" id="ARBA00022679"/>
    </source>
</evidence>
<evidence type="ECO:0000313" key="9">
    <source>
        <dbReference type="Proteomes" id="UP000039324"/>
    </source>
</evidence>
<dbReference type="OMA" id="THFEIFR"/>
<dbReference type="InterPro" id="IPR011009">
    <property type="entry name" value="Kinase-like_dom_sf"/>
</dbReference>
<keyword evidence="2" id="KW-0808">Transferase</keyword>
<dbReference type="GO" id="GO:0005524">
    <property type="term" value="F:ATP binding"/>
    <property type="evidence" value="ECO:0007669"/>
    <property type="project" value="UniProtKB-KW"/>
</dbReference>
<keyword evidence="4" id="KW-0418">Kinase</keyword>
<dbReference type="PANTHER" id="PTHR24351">
    <property type="entry name" value="RIBOSOMAL PROTEIN S6 KINASE"/>
    <property type="match status" value="1"/>
</dbReference>
<feature type="compositionally biased region" description="Basic residues" evidence="6">
    <location>
        <begin position="371"/>
        <end position="383"/>
    </location>
</feature>
<dbReference type="Pfam" id="PF00069">
    <property type="entry name" value="Pkinase"/>
    <property type="match status" value="1"/>
</dbReference>
<organism evidence="8 9">
    <name type="scientific">Plasmodiophora brassicae</name>
    <name type="common">Clubroot disease agent</name>
    <dbReference type="NCBI Taxonomy" id="37360"/>
    <lineage>
        <taxon>Eukaryota</taxon>
        <taxon>Sar</taxon>
        <taxon>Rhizaria</taxon>
        <taxon>Endomyxa</taxon>
        <taxon>Phytomyxea</taxon>
        <taxon>Plasmodiophorida</taxon>
        <taxon>Plasmodiophoridae</taxon>
        <taxon>Plasmodiophora</taxon>
    </lineage>
</organism>
<dbReference type="EMBL" id="CDSF01000143">
    <property type="protein sequence ID" value="CEP03139.1"/>
    <property type="molecule type" value="Genomic_DNA"/>
</dbReference>
<feature type="region of interest" description="Disordered" evidence="6">
    <location>
        <begin position="371"/>
        <end position="455"/>
    </location>
</feature>
<dbReference type="InterPro" id="IPR008271">
    <property type="entry name" value="Ser/Thr_kinase_AS"/>
</dbReference>
<evidence type="ECO:0000256" key="1">
    <source>
        <dbReference type="ARBA" id="ARBA00022527"/>
    </source>
</evidence>
<evidence type="ECO:0000313" key="8">
    <source>
        <dbReference type="EMBL" id="CEP03139.1"/>
    </source>
</evidence>
<dbReference type="Gene3D" id="1.10.510.10">
    <property type="entry name" value="Transferase(Phosphotransferase) domain 1"/>
    <property type="match status" value="1"/>
</dbReference>
<protein>
    <recommendedName>
        <fullName evidence="7">Protein kinase domain-containing protein</fullName>
    </recommendedName>
</protein>
<dbReference type="GO" id="GO:0004674">
    <property type="term" value="F:protein serine/threonine kinase activity"/>
    <property type="evidence" value="ECO:0007669"/>
    <property type="project" value="UniProtKB-KW"/>
</dbReference>
<dbReference type="PROSITE" id="PS50011">
    <property type="entry name" value="PROTEIN_KINASE_DOM"/>
    <property type="match status" value="1"/>
</dbReference>
<dbReference type="AlphaFoldDB" id="A0A0G4J729"/>
<dbReference type="CDD" id="cd05123">
    <property type="entry name" value="STKc_AGC"/>
    <property type="match status" value="1"/>
</dbReference>
<dbReference type="InterPro" id="IPR000719">
    <property type="entry name" value="Prot_kinase_dom"/>
</dbReference>
<evidence type="ECO:0000256" key="5">
    <source>
        <dbReference type="ARBA" id="ARBA00022840"/>
    </source>
</evidence>
<evidence type="ECO:0000256" key="6">
    <source>
        <dbReference type="SAM" id="MobiDB-lite"/>
    </source>
</evidence>
<accession>A0A0G4J729</accession>
<evidence type="ECO:0000259" key="7">
    <source>
        <dbReference type="PROSITE" id="PS50011"/>
    </source>
</evidence>
<keyword evidence="1" id="KW-0723">Serine/threonine-protein kinase</keyword>